<dbReference type="EMBL" id="CP038026">
    <property type="protein sequence ID" value="QBQ36448.1"/>
    <property type="molecule type" value="Genomic_DNA"/>
</dbReference>
<dbReference type="EMBL" id="BMWW01000001">
    <property type="protein sequence ID" value="GGY75309.1"/>
    <property type="molecule type" value="Genomic_DNA"/>
</dbReference>
<dbReference type="AlphaFoldDB" id="A0A4V1ATQ1"/>
<evidence type="ECO:0000313" key="4">
    <source>
        <dbReference type="Proteomes" id="UP000294359"/>
    </source>
</evidence>
<evidence type="ECO:0000313" key="2">
    <source>
        <dbReference type="EMBL" id="GGY75309.1"/>
    </source>
</evidence>
<keyword evidence="1" id="KW-0732">Signal</keyword>
<reference evidence="3 4" key="2">
    <citation type="submission" date="2019-03" db="EMBL/GenBank/DDBJ databases">
        <title>Draft Genome Sequences of Six Type Strains of the Genus Massilia.</title>
        <authorList>
            <person name="Miess H."/>
            <person name="Frediansyhah A."/>
            <person name="Gross H."/>
        </authorList>
    </citation>
    <scope>NUCLEOTIDE SEQUENCE [LARGE SCALE GENOMIC DNA]</scope>
    <source>
        <strain evidence="3 4">DSM 17505</strain>
    </source>
</reference>
<keyword evidence="4" id="KW-1185">Reference proteome</keyword>
<protein>
    <submittedName>
        <fullName evidence="2">Uncharacterized protein</fullName>
    </submittedName>
</protein>
<name>A0A4V1ATQ1_9BURK</name>
<feature type="chain" id="PRO_5044609873" evidence="1">
    <location>
        <begin position="20"/>
        <end position="158"/>
    </location>
</feature>
<dbReference type="Proteomes" id="UP000294359">
    <property type="component" value="Chromosome"/>
</dbReference>
<dbReference type="OrthoDB" id="8755038at2"/>
<dbReference type="Proteomes" id="UP000619512">
    <property type="component" value="Unassembled WGS sequence"/>
</dbReference>
<reference evidence="2" key="1">
    <citation type="journal article" date="2014" name="Int. J. Syst. Evol. Microbiol.">
        <title>Complete genome sequence of Corynebacterium casei LMG S-19264T (=DSM 44701T), isolated from a smear-ripened cheese.</title>
        <authorList>
            <consortium name="US DOE Joint Genome Institute (JGI-PGF)"/>
            <person name="Walter F."/>
            <person name="Albersmeier A."/>
            <person name="Kalinowski J."/>
            <person name="Ruckert C."/>
        </authorList>
    </citation>
    <scope>NUCLEOTIDE SEQUENCE</scope>
    <source>
        <strain evidence="2">KCTC 12344</strain>
    </source>
</reference>
<sequence length="158" mass="16077">MMRSAILALAALLHCCANAAGGLPDSVTGVWATASDTGTRTEMHLDADGLGMMIGSAAPLQHVDGKDGGQSGPRPSIGFPVRVTLDGATLTAQPFLPSSKAGRAIPAVICLHNEAAAAMTCTGPDGVPIALTRREATVSLDASRTLDSIRRMASPSSR</sequence>
<dbReference type="RefSeq" id="WP_134384729.1">
    <property type="nucleotide sequence ID" value="NZ_BMWW01000001.1"/>
</dbReference>
<gene>
    <name evidence="3" type="ORF">E1742_09950</name>
    <name evidence="2" type="ORF">GCM10007388_04740</name>
</gene>
<evidence type="ECO:0000313" key="5">
    <source>
        <dbReference type="Proteomes" id="UP000619512"/>
    </source>
</evidence>
<organism evidence="2 5">
    <name type="scientific">Pseudoduganella plicata</name>
    <dbReference type="NCBI Taxonomy" id="321984"/>
    <lineage>
        <taxon>Bacteria</taxon>
        <taxon>Pseudomonadati</taxon>
        <taxon>Pseudomonadota</taxon>
        <taxon>Betaproteobacteria</taxon>
        <taxon>Burkholderiales</taxon>
        <taxon>Oxalobacteraceae</taxon>
        <taxon>Telluria group</taxon>
        <taxon>Pseudoduganella</taxon>
    </lineage>
</organism>
<reference evidence="2" key="3">
    <citation type="submission" date="2022-12" db="EMBL/GenBank/DDBJ databases">
        <authorList>
            <person name="Sun Q."/>
            <person name="Kim S."/>
        </authorList>
    </citation>
    <scope>NUCLEOTIDE SEQUENCE</scope>
    <source>
        <strain evidence="2">KCTC 12344</strain>
    </source>
</reference>
<proteinExistence type="predicted"/>
<evidence type="ECO:0000256" key="1">
    <source>
        <dbReference type="SAM" id="SignalP"/>
    </source>
</evidence>
<accession>A0A4V1ATQ1</accession>
<feature type="signal peptide" evidence="1">
    <location>
        <begin position="1"/>
        <end position="19"/>
    </location>
</feature>
<evidence type="ECO:0000313" key="3">
    <source>
        <dbReference type="EMBL" id="QBQ36448.1"/>
    </source>
</evidence>